<dbReference type="HAMAP" id="MF_03050">
    <property type="entry name" value="MOCOS"/>
    <property type="match status" value="1"/>
</dbReference>
<feature type="active site" evidence="4">
    <location>
        <position position="393"/>
    </location>
</feature>
<comment type="function">
    <text evidence="4">Sulfurates the molybdenum cofactor. Sulfation of molybdenum is essential for xanthine dehydrogenase (XDH) and aldehyde oxidase (ADO) enzymes in which molybdenum cofactor is liganded by 1 oxygen and 1 sulfur atom in active form.</text>
</comment>
<dbReference type="OrthoDB" id="10264306at2759"/>
<dbReference type="Gene3D" id="3.40.640.10">
    <property type="entry name" value="Type I PLP-dependent aspartate aminotransferase-like (Major domain)"/>
    <property type="match status" value="1"/>
</dbReference>
<keyword evidence="2 4" id="KW-0663">Pyridoxal phosphate</keyword>
<evidence type="ECO:0000256" key="3">
    <source>
        <dbReference type="ARBA" id="ARBA00023150"/>
    </source>
</evidence>
<dbReference type="Pfam" id="PF00266">
    <property type="entry name" value="Aminotran_5"/>
    <property type="match status" value="1"/>
</dbReference>
<dbReference type="InterPro" id="IPR005302">
    <property type="entry name" value="MoCF_Sase_C"/>
</dbReference>
<comment type="cofactor">
    <cofactor evidence="4">
        <name>pyridoxal 5'-phosphate</name>
        <dbReference type="ChEBI" id="CHEBI:597326"/>
    </cofactor>
</comment>
<feature type="region of interest" description="Disordered" evidence="5">
    <location>
        <begin position="624"/>
        <end position="643"/>
    </location>
</feature>
<keyword evidence="3 4" id="KW-0501">Molybdenum cofactor biosynthesis</keyword>
<organism evidence="7 8">
    <name type="scientific">Teratosphaeria nubilosa</name>
    <dbReference type="NCBI Taxonomy" id="161662"/>
    <lineage>
        <taxon>Eukaryota</taxon>
        <taxon>Fungi</taxon>
        <taxon>Dikarya</taxon>
        <taxon>Ascomycota</taxon>
        <taxon>Pezizomycotina</taxon>
        <taxon>Dothideomycetes</taxon>
        <taxon>Dothideomycetidae</taxon>
        <taxon>Mycosphaerellales</taxon>
        <taxon>Teratosphaeriaceae</taxon>
        <taxon>Teratosphaeria</taxon>
    </lineage>
</organism>
<dbReference type="GO" id="GO:0006777">
    <property type="term" value="P:Mo-molybdopterin cofactor biosynthetic process"/>
    <property type="evidence" value="ECO:0007669"/>
    <property type="project" value="UniProtKB-UniRule"/>
</dbReference>
<dbReference type="Gene3D" id="3.90.1150.10">
    <property type="entry name" value="Aspartate Aminotransferase, domain 1"/>
    <property type="match status" value="1"/>
</dbReference>
<dbReference type="SUPFAM" id="SSF53383">
    <property type="entry name" value="PLP-dependent transferases"/>
    <property type="match status" value="1"/>
</dbReference>
<dbReference type="InterPro" id="IPR015424">
    <property type="entry name" value="PyrdxlP-dep_Trfase"/>
</dbReference>
<feature type="modified residue" description="N6-(pyridoxal phosphate)lysine" evidence="4">
    <location>
        <position position="229"/>
    </location>
</feature>
<dbReference type="GO" id="GO:0030170">
    <property type="term" value="F:pyridoxal phosphate binding"/>
    <property type="evidence" value="ECO:0007669"/>
    <property type="project" value="UniProtKB-UniRule"/>
</dbReference>
<evidence type="ECO:0000256" key="4">
    <source>
        <dbReference type="HAMAP-Rule" id="MF_03050"/>
    </source>
</evidence>
<dbReference type="InterPro" id="IPR015421">
    <property type="entry name" value="PyrdxlP-dep_Trfase_major"/>
</dbReference>
<evidence type="ECO:0000259" key="6">
    <source>
        <dbReference type="PROSITE" id="PS51340"/>
    </source>
</evidence>
<comment type="catalytic activity">
    <reaction evidence="4">
        <text>Mo-molybdopterin + L-cysteine + AH2 = thio-Mo-molybdopterin + L-alanine + A + H2O</text>
        <dbReference type="Rhea" id="RHEA:42636"/>
        <dbReference type="ChEBI" id="CHEBI:13193"/>
        <dbReference type="ChEBI" id="CHEBI:15377"/>
        <dbReference type="ChEBI" id="CHEBI:17499"/>
        <dbReference type="ChEBI" id="CHEBI:35235"/>
        <dbReference type="ChEBI" id="CHEBI:57972"/>
        <dbReference type="ChEBI" id="CHEBI:71302"/>
        <dbReference type="ChEBI" id="CHEBI:82685"/>
        <dbReference type="EC" id="2.8.1.9"/>
    </reaction>
</comment>
<dbReference type="PROSITE" id="PS51340">
    <property type="entry name" value="MOSC"/>
    <property type="match status" value="1"/>
</dbReference>
<dbReference type="GO" id="GO:0016829">
    <property type="term" value="F:lyase activity"/>
    <property type="evidence" value="ECO:0007669"/>
    <property type="project" value="UniProtKB-UniRule"/>
</dbReference>
<evidence type="ECO:0000256" key="5">
    <source>
        <dbReference type="SAM" id="MobiDB-lite"/>
    </source>
</evidence>
<keyword evidence="1 4" id="KW-0808">Transferase</keyword>
<dbReference type="PANTHER" id="PTHR14237:SF80">
    <property type="entry name" value="MOLYBDENUM COFACTOR SULFURASE"/>
    <property type="match status" value="1"/>
</dbReference>
<dbReference type="AlphaFoldDB" id="A0A6G1KZ89"/>
<name>A0A6G1KZ89_9PEZI</name>
<dbReference type="Pfam" id="PF03476">
    <property type="entry name" value="MOSC_N"/>
    <property type="match status" value="1"/>
</dbReference>
<feature type="domain" description="MOSC" evidence="6">
    <location>
        <begin position="618"/>
        <end position="791"/>
    </location>
</feature>
<proteinExistence type="inferred from homology"/>
<dbReference type="InterPro" id="IPR015422">
    <property type="entry name" value="PyrdxlP-dep_Trfase_small"/>
</dbReference>
<reference evidence="7" key="1">
    <citation type="journal article" date="2020" name="Stud. Mycol.">
        <title>101 Dothideomycetes genomes: a test case for predicting lifestyles and emergence of pathogens.</title>
        <authorList>
            <person name="Haridas S."/>
            <person name="Albert R."/>
            <person name="Binder M."/>
            <person name="Bloem J."/>
            <person name="Labutti K."/>
            <person name="Salamov A."/>
            <person name="Andreopoulos B."/>
            <person name="Baker S."/>
            <person name="Barry K."/>
            <person name="Bills G."/>
            <person name="Bluhm B."/>
            <person name="Cannon C."/>
            <person name="Castanera R."/>
            <person name="Culley D."/>
            <person name="Daum C."/>
            <person name="Ezra D."/>
            <person name="Gonzalez J."/>
            <person name="Henrissat B."/>
            <person name="Kuo A."/>
            <person name="Liang C."/>
            <person name="Lipzen A."/>
            <person name="Lutzoni F."/>
            <person name="Magnuson J."/>
            <person name="Mondo S."/>
            <person name="Nolan M."/>
            <person name="Ohm R."/>
            <person name="Pangilinan J."/>
            <person name="Park H.-J."/>
            <person name="Ramirez L."/>
            <person name="Alfaro M."/>
            <person name="Sun H."/>
            <person name="Tritt A."/>
            <person name="Yoshinaga Y."/>
            <person name="Zwiers L.-H."/>
            <person name="Turgeon B."/>
            <person name="Goodwin S."/>
            <person name="Spatafora J."/>
            <person name="Crous P."/>
            <person name="Grigoriev I."/>
        </authorList>
    </citation>
    <scope>NUCLEOTIDE SEQUENCE</scope>
    <source>
        <strain evidence="7">CBS 116005</strain>
    </source>
</reference>
<dbReference type="GO" id="GO:0008265">
    <property type="term" value="F:molybdenum cofactor sulfurtransferase activity"/>
    <property type="evidence" value="ECO:0007669"/>
    <property type="project" value="UniProtKB-UniRule"/>
</dbReference>
<dbReference type="PANTHER" id="PTHR14237">
    <property type="entry name" value="MOLYBDOPTERIN COFACTOR SULFURASE MOSC"/>
    <property type="match status" value="1"/>
</dbReference>
<dbReference type="Proteomes" id="UP000799436">
    <property type="component" value="Unassembled WGS sequence"/>
</dbReference>
<keyword evidence="8" id="KW-1185">Reference proteome</keyword>
<dbReference type="EMBL" id="ML995879">
    <property type="protein sequence ID" value="KAF2765993.1"/>
    <property type="molecule type" value="Genomic_DNA"/>
</dbReference>
<dbReference type="EC" id="2.8.1.9" evidence="4"/>
<dbReference type="GO" id="GO:0030151">
    <property type="term" value="F:molybdenum ion binding"/>
    <property type="evidence" value="ECO:0007669"/>
    <property type="project" value="UniProtKB-UniRule"/>
</dbReference>
<evidence type="ECO:0000256" key="1">
    <source>
        <dbReference type="ARBA" id="ARBA00022679"/>
    </source>
</evidence>
<dbReference type="Pfam" id="PF03473">
    <property type="entry name" value="MOSC"/>
    <property type="match status" value="1"/>
</dbReference>
<dbReference type="SUPFAM" id="SSF141673">
    <property type="entry name" value="MOSC N-terminal domain-like"/>
    <property type="match status" value="1"/>
</dbReference>
<comment type="similarity">
    <text evidence="4">Belongs to the class-V pyridoxal-phosphate-dependent aminotransferase family. MOCOS subfamily.</text>
</comment>
<evidence type="ECO:0000313" key="7">
    <source>
        <dbReference type="EMBL" id="KAF2765993.1"/>
    </source>
</evidence>
<evidence type="ECO:0000313" key="8">
    <source>
        <dbReference type="Proteomes" id="UP000799436"/>
    </source>
</evidence>
<dbReference type="InterPro" id="IPR005303">
    <property type="entry name" value="MOCOS_middle"/>
</dbReference>
<dbReference type="InterPro" id="IPR000192">
    <property type="entry name" value="Aminotrans_V_dom"/>
</dbReference>
<dbReference type="InterPro" id="IPR028886">
    <property type="entry name" value="MoCo_sulfurase"/>
</dbReference>
<gene>
    <name evidence="4" type="primary">hxB</name>
    <name evidence="7" type="ORF">EJ03DRAFT_330492</name>
</gene>
<accession>A0A6G1KZ89</accession>
<evidence type="ECO:0000256" key="2">
    <source>
        <dbReference type="ARBA" id="ARBA00022898"/>
    </source>
</evidence>
<sequence>MDGIPGSLEAYDGYIQEMRKEQYPMLDDALYLDHAGTTLYSKRLMESFPADMMANLFGNPHSTSPSSQRSMALVEDVRLQLLRFFNADPDEFDLIFTSNATAAIKLVMEGFREQQGGFWYGYHVDSHTSLVGVRESAVQHRCFASDYEVEKWIDAPSDQGRRHCLFAYPAQSNMNGRRLPLGWCGRIRCKNQTAWVYTLLDAAAYASTTPLNLDDNAAAADFTVVSLNKIFGFPDLGALLVRKSSAHIFDNRKYFGGGTVDMVVSMKEQWHATKCGPPHERLEDGTLPIHSLLALRSAIRVHNELCGSQQQVARHAADLTTRLYHGLSSLRHGNGQPVCVVYKNLGAVIGDSLAQGPILAFNLKDRKGCWVSNVEIERLTHVKNINIRIGGACNPGGITQALNLEPWEMRDNFSAGHRCGGENGIVNGKPTGILRASLGAMSTRSDVTRFVEFIQEFFVDRHSDSPEPSSPILVDGSGPQRFFVESLTVFPIKSCAGWRVPEVIPWDVRQEGLMWDREWCIVHQGTRKALSQKQHPRMALIVPILDFKKGILKITAPNIGESISVPLSKDPTCFCATEPAARDASVCGDQIKVRLYSSDALAHFLTEALGVPCTLARYPAVSAGSPSARHSKTHLSQSQGQLREPQKPILLSNESPILTISRSSLNRLNEHIKAKGGKAAHPSVFRANIILAESPWLPPGHEQPWAEDRWRGMRIGGDTGVAMSFLGGCRRCQMVCIDQTSGEKNQEPFLTLAKTRRFEGGVLFGIHTALACDHNPLVDRTIKVGDAVETFT</sequence>
<protein>
    <recommendedName>
        <fullName evidence="4">Molybdenum cofactor sulfurase</fullName>
        <shortName evidence="4">MCS</shortName>
        <shortName evidence="4">MOS</shortName>
        <shortName evidence="4">MoCo sulfurase</shortName>
        <ecNumber evidence="4">2.8.1.9</ecNumber>
    </recommendedName>
    <alternativeName>
        <fullName evidence="4">Molybdenum cofactor sulfurtransferase</fullName>
    </alternativeName>
</protein>